<reference evidence="1 2" key="1">
    <citation type="journal article" date="2018" name="Mar. Genomics">
        <title>Complete genome sequence of Marinifilaceae bacterium strain SPP2, isolated from the Antarctic marine sediment.</title>
        <authorList>
            <person name="Watanabe M."/>
            <person name="Kojima H."/>
            <person name="Fukui M."/>
        </authorList>
    </citation>
    <scope>NUCLEOTIDE SEQUENCE [LARGE SCALE GENOMIC DNA]</scope>
    <source>
        <strain evidence="1 2">SPP2</strain>
    </source>
</reference>
<evidence type="ECO:0008006" key="3">
    <source>
        <dbReference type="Google" id="ProtNLM"/>
    </source>
</evidence>
<dbReference type="AlphaFoldDB" id="A0A1Y1CL89"/>
<dbReference type="Proteomes" id="UP000218267">
    <property type="component" value="Chromosome"/>
</dbReference>
<dbReference type="RefSeq" id="WP_096428916.1">
    <property type="nucleotide sequence ID" value="NZ_AP018042.1"/>
</dbReference>
<dbReference type="OrthoDB" id="1122364at2"/>
<accession>A0A1Y1CL89</accession>
<dbReference type="EMBL" id="AP018042">
    <property type="protein sequence ID" value="BAX80041.1"/>
    <property type="molecule type" value="Genomic_DNA"/>
</dbReference>
<sequence length="131" mass="15197">MKISKKKLGVWMDHTIAHIIEINKNTITSKTIESLSLQGENQNFGKDESLKHNTEKGELSEFFKRLREVIKDYSEVILFGPTNAKIELHNLLKEDSHFNNIKIDTETADNLTENQMHAFVKEHFENNINCI</sequence>
<dbReference type="KEGG" id="mbas:ALGA_1666"/>
<organism evidence="1 2">
    <name type="scientific">Labilibaculum antarcticum</name>
    <dbReference type="NCBI Taxonomy" id="1717717"/>
    <lineage>
        <taxon>Bacteria</taxon>
        <taxon>Pseudomonadati</taxon>
        <taxon>Bacteroidota</taxon>
        <taxon>Bacteroidia</taxon>
        <taxon>Marinilabiliales</taxon>
        <taxon>Marinifilaceae</taxon>
        <taxon>Labilibaculum</taxon>
    </lineage>
</organism>
<evidence type="ECO:0000313" key="2">
    <source>
        <dbReference type="Proteomes" id="UP000218267"/>
    </source>
</evidence>
<protein>
    <recommendedName>
        <fullName evidence="3">Host attachment protein</fullName>
    </recommendedName>
</protein>
<name>A0A1Y1CL89_9BACT</name>
<proteinExistence type="predicted"/>
<dbReference type="Gene3D" id="3.30.420.60">
    <property type="entry name" value="eRF1 domain 2"/>
    <property type="match status" value="1"/>
</dbReference>
<reference evidence="2" key="2">
    <citation type="journal article" date="2020" name="Antonie Van Leeuwenhoek">
        <title>Labilibaculum antarcticum sp. nov., a novel facultative anaerobic, psychrotorelant bacterium isolated from marine sediment of Antarctica.</title>
        <authorList>
            <person name="Watanabe M."/>
            <person name="Kojima H."/>
            <person name="Fukui M."/>
        </authorList>
    </citation>
    <scope>NUCLEOTIDE SEQUENCE [LARGE SCALE GENOMIC DNA]</scope>
    <source>
        <strain evidence="2">SPP2</strain>
    </source>
</reference>
<evidence type="ECO:0000313" key="1">
    <source>
        <dbReference type="EMBL" id="BAX80041.1"/>
    </source>
</evidence>
<dbReference type="InterPro" id="IPR042226">
    <property type="entry name" value="eFR1_2_sf"/>
</dbReference>
<gene>
    <name evidence="1" type="ORF">ALGA_1666</name>
</gene>
<dbReference type="SUPFAM" id="SSF53137">
    <property type="entry name" value="Translational machinery components"/>
    <property type="match status" value="1"/>
</dbReference>
<keyword evidence="2" id="KW-1185">Reference proteome</keyword>